<evidence type="ECO:0000256" key="7">
    <source>
        <dbReference type="ARBA" id="ARBA00033000"/>
    </source>
</evidence>
<proteinExistence type="inferred from homology"/>
<evidence type="ECO:0000256" key="6">
    <source>
        <dbReference type="ARBA" id="ARBA00030512"/>
    </source>
</evidence>
<gene>
    <name evidence="12" type="ORF">ACFOOT_10645</name>
</gene>
<comment type="similarity">
    <text evidence="2">Belongs to the glycosyl hydrolase 20 family.</text>
</comment>
<dbReference type="InterPro" id="IPR029018">
    <property type="entry name" value="Hex-like_dom2"/>
</dbReference>
<dbReference type="Pfam" id="PF13290">
    <property type="entry name" value="CHB_HEX_C_1"/>
    <property type="match status" value="1"/>
</dbReference>
<dbReference type="PANTHER" id="PTHR22600:SF57">
    <property type="entry name" value="BETA-N-ACETYLHEXOSAMINIDASE"/>
    <property type="match status" value="1"/>
</dbReference>
<evidence type="ECO:0000313" key="12">
    <source>
        <dbReference type="EMBL" id="MFC3671882.1"/>
    </source>
</evidence>
<dbReference type="Pfam" id="PF00728">
    <property type="entry name" value="Glyco_hydro_20"/>
    <property type="match status" value="1"/>
</dbReference>
<reference evidence="13" key="1">
    <citation type="journal article" date="2019" name="Int. J. Syst. Evol. Microbiol.">
        <title>The Global Catalogue of Microorganisms (GCM) 10K type strain sequencing project: providing services to taxonomists for standard genome sequencing and annotation.</title>
        <authorList>
            <consortium name="The Broad Institute Genomics Platform"/>
            <consortium name="The Broad Institute Genome Sequencing Center for Infectious Disease"/>
            <person name="Wu L."/>
            <person name="Ma J."/>
        </authorList>
    </citation>
    <scope>NUCLEOTIDE SEQUENCE [LARGE SCALE GENOMIC DNA]</scope>
    <source>
        <strain evidence="13">KCTC 42224</strain>
    </source>
</reference>
<sequence>MQQARTGMTVFAASLALGISSLALAAPAPMAGKVLPLVPWPAQVAPQPGTLRLTDGATLAVPTGDAPARAAATLLAARLAAQHGLTLRVVEGDVGTVRFVRGAVAGKTGEEAYALTVAPGGAVITAPGDHGLLYGAMSLEQLAGAPGKGAVSLPAVTLADAPRFAWRGLMIDTARHFQPLDSIRAVIDGMVAVKLNVLHLHLTDDQGWRFEVKKYPRLTQVGAWRTEPDTGHGPGPRSGGFYTQDELRDLVAYAAARGITIVPEIDLPGHAQALVAAYPDLGVLGGTPPVSGDWGVNPYLFNPGPKGMAFVKDVLDELMAVFPSTFIHLGGDEAVKDQWERAPQVQAQMRGLGIKTENGLQSWMIDQLGSYLAQHGRRLIGWDEILEGGLPASASVMSWRGEAGAVDAANAGHDVVLSPAPNLYLDNLQSDRGDAPPGRIAIQTLEAVYRYDPMPKGIDAQKAAHVLGAQANAWSEYIVTPWQMQHKIFPRIGALAESVWSDPQAAKDYPGFLARLDPQMRRWRAAGLEVADSALAVDFKLAGTRSAALDAAFNGKRVGVTLATQAPYGTIRYTLDGSAPTARARAYAAPLSVAPGTVITAADFAADGVALSAPRRFEVTRDALLTTANSALSACPRGALGLRVPLNADAQTNGPAFNVNIFDACVADDHAPLARARAITVDVARLPRNYGLAHDQRMVIARYATSPHGELVVSAGCRAAEKAADDRAKEHDPMPGATVLATWPLPDPAQAPQQFTLMADLPQLGLKDESDVCFQFTASPAGPFYTVQQVRWSAKPAGAAQ</sequence>
<keyword evidence="4" id="KW-0378">Hydrolase</keyword>
<dbReference type="InterPro" id="IPR025705">
    <property type="entry name" value="Beta_hexosaminidase_sua/sub"/>
</dbReference>
<dbReference type="Pfam" id="PF02838">
    <property type="entry name" value="Glyco_hydro_20b"/>
    <property type="match status" value="1"/>
</dbReference>
<dbReference type="SUPFAM" id="SSF51445">
    <property type="entry name" value="(Trans)glycosidases"/>
    <property type="match status" value="1"/>
</dbReference>
<comment type="caution">
    <text evidence="12">The sequence shown here is derived from an EMBL/GenBank/DDBJ whole genome shotgun (WGS) entry which is preliminary data.</text>
</comment>
<dbReference type="RefSeq" id="WP_229815181.1">
    <property type="nucleotide sequence ID" value="NZ_BMZP01000006.1"/>
</dbReference>
<protein>
    <recommendedName>
        <fullName evidence="3">beta-N-acetylhexosaminidase</fullName>
        <ecNumber evidence="3">3.2.1.52</ecNumber>
    </recommendedName>
    <alternativeName>
        <fullName evidence="6">Beta-N-acetylhexosaminidase</fullName>
    </alternativeName>
    <alternativeName>
        <fullName evidence="7">N-acetyl-beta-glucosaminidase</fullName>
    </alternativeName>
</protein>
<dbReference type="SUPFAM" id="SSF55545">
    <property type="entry name" value="beta-N-acetylhexosaminidase-like domain"/>
    <property type="match status" value="1"/>
</dbReference>
<accession>A0ABV7V466</accession>
<name>A0ABV7V466_9SPHN</name>
<evidence type="ECO:0000259" key="10">
    <source>
        <dbReference type="Pfam" id="PF02838"/>
    </source>
</evidence>
<dbReference type="CDD" id="cd06563">
    <property type="entry name" value="GH20_chitobiase-like"/>
    <property type="match status" value="1"/>
</dbReference>
<evidence type="ECO:0000256" key="2">
    <source>
        <dbReference type="ARBA" id="ARBA00006285"/>
    </source>
</evidence>
<evidence type="ECO:0000256" key="1">
    <source>
        <dbReference type="ARBA" id="ARBA00001231"/>
    </source>
</evidence>
<feature type="domain" description="GH29D-like beta-sandwich" evidence="11">
    <location>
        <begin position="559"/>
        <end position="608"/>
    </location>
</feature>
<evidence type="ECO:0000256" key="5">
    <source>
        <dbReference type="ARBA" id="ARBA00023295"/>
    </source>
</evidence>
<evidence type="ECO:0000259" key="9">
    <source>
        <dbReference type="Pfam" id="PF00728"/>
    </source>
</evidence>
<dbReference type="Gene3D" id="3.30.379.10">
    <property type="entry name" value="Chitobiase/beta-hexosaminidase domain 2-like"/>
    <property type="match status" value="1"/>
</dbReference>
<keyword evidence="13" id="KW-1185">Reference proteome</keyword>
<dbReference type="InterPro" id="IPR015882">
    <property type="entry name" value="HEX_bac_N"/>
</dbReference>
<feature type="domain" description="Glycoside hydrolase family 20 catalytic" evidence="9">
    <location>
        <begin position="164"/>
        <end position="502"/>
    </location>
</feature>
<dbReference type="Gene3D" id="3.20.20.80">
    <property type="entry name" value="Glycosidases"/>
    <property type="match status" value="1"/>
</dbReference>
<dbReference type="EC" id="3.2.1.52" evidence="3"/>
<dbReference type="EMBL" id="JBHRYE010000017">
    <property type="protein sequence ID" value="MFC3671882.1"/>
    <property type="molecule type" value="Genomic_DNA"/>
</dbReference>
<comment type="catalytic activity">
    <reaction evidence="1">
        <text>Hydrolysis of terminal non-reducing N-acetyl-D-hexosamine residues in N-acetyl-beta-D-hexosaminides.</text>
        <dbReference type="EC" id="3.2.1.52"/>
    </reaction>
</comment>
<keyword evidence="8" id="KW-0732">Signal</keyword>
<keyword evidence="5" id="KW-0326">Glycosidase</keyword>
<feature type="chain" id="PRO_5045769988" description="beta-N-acetylhexosaminidase" evidence="8">
    <location>
        <begin position="26"/>
        <end position="801"/>
    </location>
</feature>
<evidence type="ECO:0000256" key="3">
    <source>
        <dbReference type="ARBA" id="ARBA00012663"/>
    </source>
</evidence>
<evidence type="ECO:0000256" key="4">
    <source>
        <dbReference type="ARBA" id="ARBA00022801"/>
    </source>
</evidence>
<dbReference type="PANTHER" id="PTHR22600">
    <property type="entry name" value="BETA-HEXOSAMINIDASE"/>
    <property type="match status" value="1"/>
</dbReference>
<dbReference type="InterPro" id="IPR017853">
    <property type="entry name" value="GH"/>
</dbReference>
<feature type="signal peptide" evidence="8">
    <location>
        <begin position="1"/>
        <end position="25"/>
    </location>
</feature>
<feature type="domain" description="Beta-hexosaminidase bacterial type N-terminal" evidence="10">
    <location>
        <begin position="36"/>
        <end position="161"/>
    </location>
</feature>
<dbReference type="Proteomes" id="UP001595683">
    <property type="component" value="Unassembled WGS sequence"/>
</dbReference>
<evidence type="ECO:0000313" key="13">
    <source>
        <dbReference type="Proteomes" id="UP001595683"/>
    </source>
</evidence>
<evidence type="ECO:0000256" key="8">
    <source>
        <dbReference type="SAM" id="SignalP"/>
    </source>
</evidence>
<dbReference type="InterPro" id="IPR015883">
    <property type="entry name" value="Glyco_hydro_20_cat"/>
</dbReference>
<dbReference type="PRINTS" id="PR00738">
    <property type="entry name" value="GLHYDRLASE20"/>
</dbReference>
<dbReference type="InterPro" id="IPR059177">
    <property type="entry name" value="GH29D-like_dom"/>
</dbReference>
<evidence type="ECO:0000259" key="11">
    <source>
        <dbReference type="Pfam" id="PF13290"/>
    </source>
</evidence>
<organism evidence="12 13">
    <name type="scientific">Novosphingobium pokkalii</name>
    <dbReference type="NCBI Taxonomy" id="1770194"/>
    <lineage>
        <taxon>Bacteria</taxon>
        <taxon>Pseudomonadati</taxon>
        <taxon>Pseudomonadota</taxon>
        <taxon>Alphaproteobacteria</taxon>
        <taxon>Sphingomonadales</taxon>
        <taxon>Sphingomonadaceae</taxon>
        <taxon>Novosphingobium</taxon>
    </lineage>
</organism>